<dbReference type="EMBL" id="NKQK01000010">
    <property type="protein sequence ID" value="PSS19588.1"/>
    <property type="molecule type" value="Genomic_DNA"/>
</dbReference>
<name>A0A2R6R306_ACTCC</name>
<accession>A0A2R6R306</accession>
<sequence>MEKDFGSWSLHQQFDWLSPNLNTPSAPFNLGLWNTIPAYMSHCANVESTNGTSPWFPFSGIPDSKASQLNEPQSWLHHLPRLPQTTPVPNTNFVEKIPDGPCKNREVVLPNKASGHAQKRFLVFDQSRDQTKLIFSSGIGTPVQCLTSWGQKLNSAYDLNKSELGTGRDSIHRPGPNLTDECNENLRDDTGSEMHEDTEELNALLYSDGDEDDRDDDEEASTGHSPSTMTAYDRQERFEESEEVASSDGYTKRMKMSDGGYVVPSLMRTASSVEPKRYSDYEEDAESSCAGGKNQCLLEPISLSGNEWSKDRIRETVSILQKMIPAGEGKDAIVILDEAISYLRLLKRKAKALGVDTL</sequence>
<feature type="region of interest" description="Disordered" evidence="1">
    <location>
        <begin position="165"/>
        <end position="252"/>
    </location>
</feature>
<feature type="compositionally biased region" description="Acidic residues" evidence="1">
    <location>
        <begin position="208"/>
        <end position="220"/>
    </location>
</feature>
<keyword evidence="3" id="KW-1185">Reference proteome</keyword>
<dbReference type="STRING" id="1590841.A0A2R6R306"/>
<dbReference type="OMA" id="FDWRSHD"/>
<dbReference type="FunCoup" id="A0A2R6R306">
    <property type="interactions" value="2299"/>
</dbReference>
<dbReference type="PANTHER" id="PTHR36066:SF2">
    <property type="entry name" value="TRANSCRIPTION FACTOR BHLH145"/>
    <property type="match status" value="1"/>
</dbReference>
<comment type="caution">
    <text evidence="2">The sequence shown here is derived from an EMBL/GenBank/DDBJ whole genome shotgun (WGS) entry which is preliminary data.</text>
</comment>
<feature type="compositionally biased region" description="Basic and acidic residues" evidence="1">
    <location>
        <begin position="184"/>
        <end position="195"/>
    </location>
</feature>
<dbReference type="OrthoDB" id="777433at2759"/>
<dbReference type="InParanoid" id="A0A2R6R306"/>
<dbReference type="InterPro" id="IPR037546">
    <property type="entry name" value="SAC51-like"/>
</dbReference>
<dbReference type="PANTHER" id="PTHR36066">
    <property type="entry name" value="TRANSCRIPTION FACTOR BHLH145"/>
    <property type="match status" value="1"/>
</dbReference>
<dbReference type="Proteomes" id="UP000241394">
    <property type="component" value="Chromosome LG10"/>
</dbReference>
<proteinExistence type="predicted"/>
<protein>
    <submittedName>
        <fullName evidence="2">Transcription factor bHLH143 like</fullName>
    </submittedName>
</protein>
<reference evidence="3" key="2">
    <citation type="journal article" date="2018" name="BMC Genomics">
        <title>A manually annotated Actinidia chinensis var. chinensis (kiwifruit) genome highlights the challenges associated with draft genomes and gene prediction in plants.</title>
        <authorList>
            <person name="Pilkington S.M."/>
            <person name="Crowhurst R."/>
            <person name="Hilario E."/>
            <person name="Nardozza S."/>
            <person name="Fraser L."/>
            <person name="Peng Y."/>
            <person name="Gunaseelan K."/>
            <person name="Simpson R."/>
            <person name="Tahir J."/>
            <person name="Deroles S.C."/>
            <person name="Templeton K."/>
            <person name="Luo Z."/>
            <person name="Davy M."/>
            <person name="Cheng C."/>
            <person name="McNeilage M."/>
            <person name="Scaglione D."/>
            <person name="Liu Y."/>
            <person name="Zhang Q."/>
            <person name="Datson P."/>
            <person name="De Silva N."/>
            <person name="Gardiner S.E."/>
            <person name="Bassett H."/>
            <person name="Chagne D."/>
            <person name="McCallum J."/>
            <person name="Dzierzon H."/>
            <person name="Deng C."/>
            <person name="Wang Y.Y."/>
            <person name="Barron L."/>
            <person name="Manako K."/>
            <person name="Bowen J."/>
            <person name="Foster T.M."/>
            <person name="Erridge Z.A."/>
            <person name="Tiffin H."/>
            <person name="Waite C.N."/>
            <person name="Davies K.M."/>
            <person name="Grierson E.P."/>
            <person name="Laing W.A."/>
            <person name="Kirk R."/>
            <person name="Chen X."/>
            <person name="Wood M."/>
            <person name="Montefiori M."/>
            <person name="Brummell D.A."/>
            <person name="Schwinn K.E."/>
            <person name="Catanach A."/>
            <person name="Fullerton C."/>
            <person name="Li D."/>
            <person name="Meiyalaghan S."/>
            <person name="Nieuwenhuizen N."/>
            <person name="Read N."/>
            <person name="Prakash R."/>
            <person name="Hunter D."/>
            <person name="Zhang H."/>
            <person name="McKenzie M."/>
            <person name="Knabel M."/>
            <person name="Harris A."/>
            <person name="Allan A.C."/>
            <person name="Gleave A."/>
            <person name="Chen A."/>
            <person name="Janssen B.J."/>
            <person name="Plunkett B."/>
            <person name="Ampomah-Dwamena C."/>
            <person name="Voogd C."/>
            <person name="Leif D."/>
            <person name="Lafferty D."/>
            <person name="Souleyre E.J.F."/>
            <person name="Varkonyi-Gasic E."/>
            <person name="Gambi F."/>
            <person name="Hanley J."/>
            <person name="Yao J.L."/>
            <person name="Cheung J."/>
            <person name="David K.M."/>
            <person name="Warren B."/>
            <person name="Marsh K."/>
            <person name="Snowden K.C."/>
            <person name="Lin-Wang K."/>
            <person name="Brian L."/>
            <person name="Martinez-Sanchez M."/>
            <person name="Wang M."/>
            <person name="Ileperuma N."/>
            <person name="Macnee N."/>
            <person name="Campin R."/>
            <person name="McAtee P."/>
            <person name="Drummond R.S.M."/>
            <person name="Espley R.V."/>
            <person name="Ireland H.S."/>
            <person name="Wu R."/>
            <person name="Atkinson R.G."/>
            <person name="Karunairetnam S."/>
            <person name="Bulley S."/>
            <person name="Chunkath S."/>
            <person name="Hanley Z."/>
            <person name="Storey R."/>
            <person name="Thrimawithana A.H."/>
            <person name="Thomson S."/>
            <person name="David C."/>
            <person name="Testolin R."/>
            <person name="Huang H."/>
            <person name="Hellens R.P."/>
            <person name="Schaffer R.J."/>
        </authorList>
    </citation>
    <scope>NUCLEOTIDE SEQUENCE [LARGE SCALE GENOMIC DNA]</scope>
    <source>
        <strain evidence="3">cv. Red5</strain>
    </source>
</reference>
<reference evidence="2 3" key="1">
    <citation type="submission" date="2017-07" db="EMBL/GenBank/DDBJ databases">
        <title>An improved, manually edited Actinidia chinensis var. chinensis (kiwifruit) genome highlights the challenges associated with draft genomes and gene prediction in plants.</title>
        <authorList>
            <person name="Pilkington S."/>
            <person name="Crowhurst R."/>
            <person name="Hilario E."/>
            <person name="Nardozza S."/>
            <person name="Fraser L."/>
            <person name="Peng Y."/>
            <person name="Gunaseelan K."/>
            <person name="Simpson R."/>
            <person name="Tahir J."/>
            <person name="Deroles S."/>
            <person name="Templeton K."/>
            <person name="Luo Z."/>
            <person name="Davy M."/>
            <person name="Cheng C."/>
            <person name="Mcneilage M."/>
            <person name="Scaglione D."/>
            <person name="Liu Y."/>
            <person name="Zhang Q."/>
            <person name="Datson P."/>
            <person name="De Silva N."/>
            <person name="Gardiner S."/>
            <person name="Bassett H."/>
            <person name="Chagne D."/>
            <person name="Mccallum J."/>
            <person name="Dzierzon H."/>
            <person name="Deng C."/>
            <person name="Wang Y.-Y."/>
            <person name="Barron N."/>
            <person name="Manako K."/>
            <person name="Bowen J."/>
            <person name="Foster T."/>
            <person name="Erridge Z."/>
            <person name="Tiffin H."/>
            <person name="Waite C."/>
            <person name="Davies K."/>
            <person name="Grierson E."/>
            <person name="Laing W."/>
            <person name="Kirk R."/>
            <person name="Chen X."/>
            <person name="Wood M."/>
            <person name="Montefiori M."/>
            <person name="Brummell D."/>
            <person name="Schwinn K."/>
            <person name="Catanach A."/>
            <person name="Fullerton C."/>
            <person name="Li D."/>
            <person name="Meiyalaghan S."/>
            <person name="Nieuwenhuizen N."/>
            <person name="Read N."/>
            <person name="Prakash R."/>
            <person name="Hunter D."/>
            <person name="Zhang H."/>
            <person name="Mckenzie M."/>
            <person name="Knabel M."/>
            <person name="Harris A."/>
            <person name="Allan A."/>
            <person name="Chen A."/>
            <person name="Janssen B."/>
            <person name="Plunkett B."/>
            <person name="Dwamena C."/>
            <person name="Voogd C."/>
            <person name="Leif D."/>
            <person name="Lafferty D."/>
            <person name="Souleyre E."/>
            <person name="Varkonyi-Gasic E."/>
            <person name="Gambi F."/>
            <person name="Hanley J."/>
            <person name="Yao J.-L."/>
            <person name="Cheung J."/>
            <person name="David K."/>
            <person name="Warren B."/>
            <person name="Marsh K."/>
            <person name="Snowden K."/>
            <person name="Lin-Wang K."/>
            <person name="Brian L."/>
            <person name="Martinez-Sanchez M."/>
            <person name="Wang M."/>
            <person name="Ileperuma N."/>
            <person name="Macnee N."/>
            <person name="Campin R."/>
            <person name="Mcatee P."/>
            <person name="Drummond R."/>
            <person name="Espley R."/>
            <person name="Ireland H."/>
            <person name="Wu R."/>
            <person name="Atkinson R."/>
            <person name="Karunairetnam S."/>
            <person name="Bulley S."/>
            <person name="Chunkath S."/>
            <person name="Hanley Z."/>
            <person name="Storey R."/>
            <person name="Thrimawithana A."/>
            <person name="Thomson S."/>
            <person name="David C."/>
            <person name="Testolin R."/>
        </authorList>
    </citation>
    <scope>NUCLEOTIDE SEQUENCE [LARGE SCALE GENOMIC DNA]</scope>
    <source>
        <strain evidence="3">cv. Red5</strain>
        <tissue evidence="2">Young leaf</tissue>
    </source>
</reference>
<evidence type="ECO:0000313" key="2">
    <source>
        <dbReference type="EMBL" id="PSS19588.1"/>
    </source>
</evidence>
<evidence type="ECO:0000256" key="1">
    <source>
        <dbReference type="SAM" id="MobiDB-lite"/>
    </source>
</evidence>
<gene>
    <name evidence="2" type="ORF">CEY00_Acc11684</name>
</gene>
<dbReference type="AlphaFoldDB" id="A0A2R6R306"/>
<evidence type="ECO:0000313" key="3">
    <source>
        <dbReference type="Proteomes" id="UP000241394"/>
    </source>
</evidence>
<dbReference type="Gramene" id="PSS19588">
    <property type="protein sequence ID" value="PSS19588"/>
    <property type="gene ID" value="CEY00_Acc11684"/>
</dbReference>
<organism evidence="2 3">
    <name type="scientific">Actinidia chinensis var. chinensis</name>
    <name type="common">Chinese soft-hair kiwi</name>
    <dbReference type="NCBI Taxonomy" id="1590841"/>
    <lineage>
        <taxon>Eukaryota</taxon>
        <taxon>Viridiplantae</taxon>
        <taxon>Streptophyta</taxon>
        <taxon>Embryophyta</taxon>
        <taxon>Tracheophyta</taxon>
        <taxon>Spermatophyta</taxon>
        <taxon>Magnoliopsida</taxon>
        <taxon>eudicotyledons</taxon>
        <taxon>Gunneridae</taxon>
        <taxon>Pentapetalae</taxon>
        <taxon>asterids</taxon>
        <taxon>Ericales</taxon>
        <taxon>Actinidiaceae</taxon>
        <taxon>Actinidia</taxon>
    </lineage>
</organism>